<evidence type="ECO:0000313" key="2">
    <source>
        <dbReference type="EMBL" id="KAK0643744.1"/>
    </source>
</evidence>
<gene>
    <name evidence="2" type="ORF">B0T16DRAFT_188372</name>
</gene>
<evidence type="ECO:0008006" key="4">
    <source>
        <dbReference type="Google" id="ProtNLM"/>
    </source>
</evidence>
<feature type="compositionally biased region" description="Polar residues" evidence="1">
    <location>
        <begin position="218"/>
        <end position="231"/>
    </location>
</feature>
<feature type="compositionally biased region" description="Basic and acidic residues" evidence="1">
    <location>
        <begin position="290"/>
        <end position="299"/>
    </location>
</feature>
<feature type="region of interest" description="Disordered" evidence="1">
    <location>
        <begin position="1"/>
        <end position="40"/>
    </location>
</feature>
<feature type="region of interest" description="Disordered" evidence="1">
    <location>
        <begin position="271"/>
        <end position="299"/>
    </location>
</feature>
<organism evidence="2 3">
    <name type="scientific">Cercophora newfieldiana</name>
    <dbReference type="NCBI Taxonomy" id="92897"/>
    <lineage>
        <taxon>Eukaryota</taxon>
        <taxon>Fungi</taxon>
        <taxon>Dikarya</taxon>
        <taxon>Ascomycota</taxon>
        <taxon>Pezizomycotina</taxon>
        <taxon>Sordariomycetes</taxon>
        <taxon>Sordariomycetidae</taxon>
        <taxon>Sordariales</taxon>
        <taxon>Lasiosphaeriaceae</taxon>
        <taxon>Cercophora</taxon>
    </lineage>
</organism>
<dbReference type="AlphaFoldDB" id="A0AA40CNQ3"/>
<protein>
    <recommendedName>
        <fullName evidence="4">C2H2-type domain-containing protein</fullName>
    </recommendedName>
</protein>
<reference evidence="2" key="1">
    <citation type="submission" date="2023-06" db="EMBL/GenBank/DDBJ databases">
        <title>Genome-scale phylogeny and comparative genomics of the fungal order Sordariales.</title>
        <authorList>
            <consortium name="Lawrence Berkeley National Laboratory"/>
            <person name="Hensen N."/>
            <person name="Bonometti L."/>
            <person name="Westerberg I."/>
            <person name="Brannstrom I.O."/>
            <person name="Guillou S."/>
            <person name="Cros-Aarteil S."/>
            <person name="Calhoun S."/>
            <person name="Haridas S."/>
            <person name="Kuo A."/>
            <person name="Mondo S."/>
            <person name="Pangilinan J."/>
            <person name="Riley R."/>
            <person name="Labutti K."/>
            <person name="Andreopoulos B."/>
            <person name="Lipzen A."/>
            <person name="Chen C."/>
            <person name="Yanf M."/>
            <person name="Daum C."/>
            <person name="Ng V."/>
            <person name="Clum A."/>
            <person name="Steindorff A."/>
            <person name="Ohm R."/>
            <person name="Martin F."/>
            <person name="Silar P."/>
            <person name="Natvig D."/>
            <person name="Lalanne C."/>
            <person name="Gautier V."/>
            <person name="Ament-Velasquez S.L."/>
            <person name="Kruys A."/>
            <person name="Hutchinson M.I."/>
            <person name="Powell A.J."/>
            <person name="Barry K."/>
            <person name="Miller A.N."/>
            <person name="Grigoriev I.V."/>
            <person name="Debuchy R."/>
            <person name="Gladieux P."/>
            <person name="Thoren M.H."/>
            <person name="Johannesson H."/>
        </authorList>
    </citation>
    <scope>NUCLEOTIDE SEQUENCE</scope>
    <source>
        <strain evidence="2">SMH2532-1</strain>
    </source>
</reference>
<evidence type="ECO:0000256" key="1">
    <source>
        <dbReference type="SAM" id="MobiDB-lite"/>
    </source>
</evidence>
<dbReference type="EMBL" id="JAULSV010000005">
    <property type="protein sequence ID" value="KAK0643744.1"/>
    <property type="molecule type" value="Genomic_DNA"/>
</dbReference>
<dbReference type="Proteomes" id="UP001174936">
    <property type="component" value="Unassembled WGS sequence"/>
</dbReference>
<keyword evidence="3" id="KW-1185">Reference proteome</keyword>
<proteinExistence type="predicted"/>
<sequence>MIRPKNHVGRFNHANHGRIQKGKPQSRRPRQSPPKSEHQFACPFAKHNPRLHRDCLKFRFSNVSYLRQHLWRKHLCIQCPKCGLKFPDSNPEKNRDEHVAERGCTAQEFPPNTGMITEDQKAEIDRHGEASIRGTPAEKQWYKIWEILFENQPHPASPYEVSFAEQFRRVIRSYTNGGEMRRLIERFDIGSHCLLDEFSALLLEGLGQHASSQREQDNPDQNARNFPQGQLTGELHTYPVDGGFNFGLQQVNPSLLLGSYSGDFAATQPSTSPYLQQPWHNSGLLEGPSLEDKQSSLFW</sequence>
<dbReference type="PANTHER" id="PTHR38166">
    <property type="entry name" value="C2H2-TYPE DOMAIN-CONTAINING PROTEIN-RELATED"/>
    <property type="match status" value="1"/>
</dbReference>
<evidence type="ECO:0000313" key="3">
    <source>
        <dbReference type="Proteomes" id="UP001174936"/>
    </source>
</evidence>
<name>A0AA40CNQ3_9PEZI</name>
<feature type="compositionally biased region" description="Polar residues" evidence="1">
    <location>
        <begin position="271"/>
        <end position="280"/>
    </location>
</feature>
<comment type="caution">
    <text evidence="2">The sequence shown here is derived from an EMBL/GenBank/DDBJ whole genome shotgun (WGS) entry which is preliminary data.</text>
</comment>
<feature type="region of interest" description="Disordered" evidence="1">
    <location>
        <begin position="209"/>
        <end position="232"/>
    </location>
</feature>
<accession>A0AA40CNQ3</accession>
<feature type="compositionally biased region" description="Basic residues" evidence="1">
    <location>
        <begin position="1"/>
        <end position="30"/>
    </location>
</feature>
<dbReference type="PANTHER" id="PTHR38166:SF1">
    <property type="entry name" value="C2H2-TYPE DOMAIN-CONTAINING PROTEIN"/>
    <property type="match status" value="1"/>
</dbReference>